<keyword evidence="1" id="KW-0732">Signal</keyword>
<protein>
    <submittedName>
        <fullName evidence="2">Uncharacterized protein</fullName>
    </submittedName>
</protein>
<feature type="chain" id="PRO_5042195998" evidence="1">
    <location>
        <begin position="17"/>
        <end position="479"/>
    </location>
</feature>
<feature type="signal peptide" evidence="1">
    <location>
        <begin position="1"/>
        <end position="16"/>
    </location>
</feature>
<name>A0AAD7KCV7_9AGAR</name>
<gene>
    <name evidence="2" type="ORF">DFH07DRAFT_765006</name>
</gene>
<evidence type="ECO:0000313" key="3">
    <source>
        <dbReference type="Proteomes" id="UP001215280"/>
    </source>
</evidence>
<keyword evidence="3" id="KW-1185">Reference proteome</keyword>
<comment type="caution">
    <text evidence="2">The sequence shown here is derived from an EMBL/GenBank/DDBJ whole genome shotgun (WGS) entry which is preliminary data.</text>
</comment>
<dbReference type="AlphaFoldDB" id="A0AAD7KCV7"/>
<evidence type="ECO:0000313" key="2">
    <source>
        <dbReference type="EMBL" id="KAJ7782023.1"/>
    </source>
</evidence>
<dbReference type="Proteomes" id="UP001215280">
    <property type="component" value="Unassembled WGS sequence"/>
</dbReference>
<sequence length="479" mass="53140">MKAILLANAFLAFAVSWVVRLIPVQTVKCRRALRIKVKQAQCADRVASVTLRLQLDEFGEVKHFRRGAALPEIQKSNNQTVPTDFLGFFGGHPDDVVYDYSAYDGAMSDPNVWVVKAEERTAWSTEVVLFENNPNFSQPMVAPFVVAPSPVNYSPAIEQFRSLSSSTPITRMRMVTSDITTPHNLIYGRRVDVPGGHTNFVPKSTPLPQNTFAWNVTFAGDEFEHHEDMQLPANKKRSADRQRCLPEWVLVAEVTLKEGDVIRGGQTLKGKLTVHATNVRHFRDFRNTLELSLGHRTGHSTSNRCPGLLSVLQSWGGGIEPPTHRPLLDAAICISGMDTYIRHEGFGDDTAADDTAKTEEGLWDACTRVGQPVHPQSYSLRSLRLSAQVPIIVLGDMSDQLIEHYLKSGSGLPSPIILASRVDTVFLVARPVTIVEPSANTSARLMQSEGIFDPYKSRLNFWNQSRSAGLPPTPLFSIR</sequence>
<dbReference type="EMBL" id="JARJLG010000004">
    <property type="protein sequence ID" value="KAJ7782023.1"/>
    <property type="molecule type" value="Genomic_DNA"/>
</dbReference>
<accession>A0AAD7KCV7</accession>
<evidence type="ECO:0000256" key="1">
    <source>
        <dbReference type="SAM" id="SignalP"/>
    </source>
</evidence>
<organism evidence="2 3">
    <name type="scientific">Mycena maculata</name>
    <dbReference type="NCBI Taxonomy" id="230809"/>
    <lineage>
        <taxon>Eukaryota</taxon>
        <taxon>Fungi</taxon>
        <taxon>Dikarya</taxon>
        <taxon>Basidiomycota</taxon>
        <taxon>Agaricomycotina</taxon>
        <taxon>Agaricomycetes</taxon>
        <taxon>Agaricomycetidae</taxon>
        <taxon>Agaricales</taxon>
        <taxon>Marasmiineae</taxon>
        <taxon>Mycenaceae</taxon>
        <taxon>Mycena</taxon>
    </lineage>
</organism>
<proteinExistence type="predicted"/>
<reference evidence="2" key="1">
    <citation type="submission" date="2023-03" db="EMBL/GenBank/DDBJ databases">
        <title>Massive genome expansion in bonnet fungi (Mycena s.s.) driven by repeated elements and novel gene families across ecological guilds.</title>
        <authorList>
            <consortium name="Lawrence Berkeley National Laboratory"/>
            <person name="Harder C.B."/>
            <person name="Miyauchi S."/>
            <person name="Viragh M."/>
            <person name="Kuo A."/>
            <person name="Thoen E."/>
            <person name="Andreopoulos B."/>
            <person name="Lu D."/>
            <person name="Skrede I."/>
            <person name="Drula E."/>
            <person name="Henrissat B."/>
            <person name="Morin E."/>
            <person name="Kohler A."/>
            <person name="Barry K."/>
            <person name="LaButti K."/>
            <person name="Morin E."/>
            <person name="Salamov A."/>
            <person name="Lipzen A."/>
            <person name="Mereny Z."/>
            <person name="Hegedus B."/>
            <person name="Baldrian P."/>
            <person name="Stursova M."/>
            <person name="Weitz H."/>
            <person name="Taylor A."/>
            <person name="Grigoriev I.V."/>
            <person name="Nagy L.G."/>
            <person name="Martin F."/>
            <person name="Kauserud H."/>
        </authorList>
    </citation>
    <scope>NUCLEOTIDE SEQUENCE</scope>
    <source>
        <strain evidence="2">CBHHK188m</strain>
    </source>
</reference>